<accession>A0ABS8YGY7</accession>
<organism evidence="1 2">
    <name type="scientific">Paenibacillus profundus</name>
    <dbReference type="NCBI Taxonomy" id="1173085"/>
    <lineage>
        <taxon>Bacteria</taxon>
        <taxon>Bacillati</taxon>
        <taxon>Bacillota</taxon>
        <taxon>Bacilli</taxon>
        <taxon>Bacillales</taxon>
        <taxon>Paenibacillaceae</taxon>
        <taxon>Paenibacillus</taxon>
    </lineage>
</organism>
<sequence length="145" mass="17229">MAACPMVKEEWGSKRDYFLLWLIEACGLCTEGSTFRAIEEAVQAEQDVDDWHRFFRGDVDALEEATDDYIGWIRSNYSEIEFIYDYYKNRITALEKLFRKKCSSWELVKLDQKIVRGELSASRVYNICIHDEWYNSLSKIVRAKW</sequence>
<dbReference type="RefSeq" id="WP_233696538.1">
    <property type="nucleotide sequence ID" value="NZ_JAJNBZ010000005.1"/>
</dbReference>
<name>A0ABS8YGY7_9BACL</name>
<protein>
    <submittedName>
        <fullName evidence="1">Uncharacterized protein</fullName>
    </submittedName>
</protein>
<gene>
    <name evidence="1" type="ORF">LQV63_09875</name>
</gene>
<proteinExistence type="predicted"/>
<dbReference type="EMBL" id="JAJNBZ010000005">
    <property type="protein sequence ID" value="MCE5169620.1"/>
    <property type="molecule type" value="Genomic_DNA"/>
</dbReference>
<evidence type="ECO:0000313" key="2">
    <source>
        <dbReference type="Proteomes" id="UP001199916"/>
    </source>
</evidence>
<evidence type="ECO:0000313" key="1">
    <source>
        <dbReference type="EMBL" id="MCE5169620.1"/>
    </source>
</evidence>
<reference evidence="1 2" key="1">
    <citation type="submission" date="2021-11" db="EMBL/GenBank/DDBJ databases">
        <title>Draft genome sequence of Paenibacillus profundus YoMME, a new Gram-positive bacteria with exoelectrogenic properties.</title>
        <authorList>
            <person name="Hubenova Y."/>
            <person name="Hubenova E."/>
            <person name="Manasiev Y."/>
            <person name="Peykov S."/>
            <person name="Mitov M."/>
        </authorList>
    </citation>
    <scope>NUCLEOTIDE SEQUENCE [LARGE SCALE GENOMIC DNA]</scope>
    <source>
        <strain evidence="1 2">YoMME</strain>
    </source>
</reference>
<comment type="caution">
    <text evidence="1">The sequence shown here is derived from an EMBL/GenBank/DDBJ whole genome shotgun (WGS) entry which is preliminary data.</text>
</comment>
<keyword evidence="2" id="KW-1185">Reference proteome</keyword>
<dbReference type="Proteomes" id="UP001199916">
    <property type="component" value="Unassembled WGS sequence"/>
</dbReference>